<evidence type="ECO:0000313" key="1">
    <source>
        <dbReference type="EMBL" id="KGJ54049.1"/>
    </source>
</evidence>
<dbReference type="AlphaFoldDB" id="A0A099I7U9"/>
<sequence>MATYVEHTACKVKDLDWCVKFFTEVFDMPIRLSLGEKPNRKIWLHAGIQLNEDITFDEKEGRLDHIALMTTDYDNVFEKCLAWGCTVLPAGDNWLKMPNGIVIELKRGNNEVLHTIISQKPWVD</sequence>
<reference evidence="1 2" key="1">
    <citation type="submission" date="2014-08" db="EMBL/GenBank/DDBJ databases">
        <title>Clostridium innocuum, an unnegligible vancomycin-resistant pathogen causing extra-intestinal infections.</title>
        <authorList>
            <person name="Feng Y."/>
            <person name="Chiu C.-H."/>
        </authorList>
    </citation>
    <scope>NUCLEOTIDE SEQUENCE [LARGE SCALE GENOMIC DNA]</scope>
    <source>
        <strain evidence="1 2">AN88</strain>
    </source>
</reference>
<organism evidence="1 2">
    <name type="scientific">Clostridium innocuum</name>
    <dbReference type="NCBI Taxonomy" id="1522"/>
    <lineage>
        <taxon>Bacteria</taxon>
        <taxon>Bacillati</taxon>
        <taxon>Bacillota</taxon>
        <taxon>Clostridia</taxon>
        <taxon>Eubacteriales</taxon>
        <taxon>Clostridiaceae</taxon>
        <taxon>Clostridium</taxon>
    </lineage>
</organism>
<gene>
    <name evidence="1" type="ORF">CIAN88_05750</name>
</gene>
<dbReference type="Gene3D" id="3.10.180.10">
    <property type="entry name" value="2,3-Dihydroxybiphenyl 1,2-Dioxygenase, domain 1"/>
    <property type="match status" value="1"/>
</dbReference>
<accession>A0A099I7U9</accession>
<evidence type="ECO:0000313" key="2">
    <source>
        <dbReference type="Proteomes" id="UP000030008"/>
    </source>
</evidence>
<dbReference type="Proteomes" id="UP000030008">
    <property type="component" value="Unassembled WGS sequence"/>
</dbReference>
<proteinExistence type="predicted"/>
<protein>
    <submittedName>
        <fullName evidence="1">Glyoxalase</fullName>
    </submittedName>
</protein>
<dbReference type="RefSeq" id="WP_044904589.1">
    <property type="nucleotide sequence ID" value="NZ_JQIF01000023.1"/>
</dbReference>
<comment type="caution">
    <text evidence="1">The sequence shown here is derived from an EMBL/GenBank/DDBJ whole genome shotgun (WGS) entry which is preliminary data.</text>
</comment>
<name>A0A099I7U9_CLOIN</name>
<dbReference type="SUPFAM" id="SSF54593">
    <property type="entry name" value="Glyoxalase/Bleomycin resistance protein/Dihydroxybiphenyl dioxygenase"/>
    <property type="match status" value="1"/>
</dbReference>
<dbReference type="InterPro" id="IPR029068">
    <property type="entry name" value="Glyas_Bleomycin-R_OHBP_Dase"/>
</dbReference>
<dbReference type="EMBL" id="JQIF01000023">
    <property type="protein sequence ID" value="KGJ54049.1"/>
    <property type="molecule type" value="Genomic_DNA"/>
</dbReference>